<evidence type="ECO:0008006" key="3">
    <source>
        <dbReference type="Google" id="ProtNLM"/>
    </source>
</evidence>
<protein>
    <recommendedName>
        <fullName evidence="3">PAC2 family protein</fullName>
    </recommendedName>
</protein>
<dbReference type="PIRSF" id="PIRSF028754">
    <property type="entry name" value="UCP028754"/>
    <property type="match status" value="1"/>
</dbReference>
<gene>
    <name evidence="1" type="ORF">FB473_001456</name>
</gene>
<reference evidence="1 2" key="1">
    <citation type="submission" date="2020-02" db="EMBL/GenBank/DDBJ databases">
        <title>Sequencing the genomes of 1000 actinobacteria strains.</title>
        <authorList>
            <person name="Klenk H.-P."/>
        </authorList>
    </citation>
    <scope>NUCLEOTIDE SEQUENCE [LARGE SCALE GENOMIC DNA]</scope>
    <source>
        <strain evidence="1 2">DSM 19609</strain>
    </source>
</reference>
<dbReference type="EMBL" id="JAAMOZ010000001">
    <property type="protein sequence ID" value="NIH56811.1"/>
    <property type="molecule type" value="Genomic_DNA"/>
</dbReference>
<dbReference type="Pfam" id="PF09754">
    <property type="entry name" value="PAC2"/>
    <property type="match status" value="1"/>
</dbReference>
<dbReference type="RefSeq" id="WP_167166033.1">
    <property type="nucleotide sequence ID" value="NZ_BAAAOO010000015.1"/>
</dbReference>
<evidence type="ECO:0000313" key="1">
    <source>
        <dbReference type="EMBL" id="NIH56811.1"/>
    </source>
</evidence>
<dbReference type="InterPro" id="IPR019151">
    <property type="entry name" value="Proteasome_assmbl_chaperone_2"/>
</dbReference>
<accession>A0ABX0SJA1</accession>
<dbReference type="InterPro" id="IPR038389">
    <property type="entry name" value="PSMG2_sf"/>
</dbReference>
<dbReference type="Proteomes" id="UP000749311">
    <property type="component" value="Unassembled WGS sequence"/>
</dbReference>
<dbReference type="SUPFAM" id="SSF159659">
    <property type="entry name" value="Cgl1923-like"/>
    <property type="match status" value="1"/>
</dbReference>
<evidence type="ECO:0000313" key="2">
    <source>
        <dbReference type="Proteomes" id="UP000749311"/>
    </source>
</evidence>
<proteinExistence type="predicted"/>
<organism evidence="1 2">
    <name type="scientific">Brooklawnia cerclae</name>
    <dbReference type="NCBI Taxonomy" id="349934"/>
    <lineage>
        <taxon>Bacteria</taxon>
        <taxon>Bacillati</taxon>
        <taxon>Actinomycetota</taxon>
        <taxon>Actinomycetes</taxon>
        <taxon>Propionibacteriales</taxon>
        <taxon>Propionibacteriaceae</taxon>
        <taxon>Brooklawnia</taxon>
    </lineage>
</organism>
<comment type="caution">
    <text evidence="1">The sequence shown here is derived from an EMBL/GenBank/DDBJ whole genome shotgun (WGS) entry which is preliminary data.</text>
</comment>
<name>A0ABX0SJA1_9ACTN</name>
<dbReference type="Gene3D" id="1.10.287.100">
    <property type="match status" value="1"/>
</dbReference>
<keyword evidence="2" id="KW-1185">Reference proteome</keyword>
<dbReference type="Gene3D" id="3.40.50.10900">
    <property type="entry name" value="PAC-like subunit"/>
    <property type="match status" value="1"/>
</dbReference>
<sequence>MLDPSALFNWSPYVDPADRARQSGDHPTLLVTMGSFADAGETRKLVEERLLDGFANHRLGTFDIDQLFDYAGHRPQIVFDHDHFKHFEAPEIALHEVTDGHGTRFLLLSGPEPALQWERMAAAVNHLVDVFDVKRVVFLQAMPAPAPHTRPVYVSGFASDPALLGDRGGMPGTFQMSASFGSLLTLRLGEQGHEVVGLVAHVPYYLAEGEYPDAAIALLNQVGSVSGLELPSGGRLAQASAANRGLVDAQVTQSEEVQAVIGRLESQYEQFMSQRALVSKANVPSADEIGAEVEEFLKGLDDDEPDDGDQEA</sequence>
<dbReference type="InterPro" id="IPR008492">
    <property type="entry name" value="Rv2714-like"/>
</dbReference>